<sequence length="188" mass="21783">MKISKSQRSNIIFLVIILLLVIPQTRHPIQVFLQKGLAMFSPSVIDEKKRMVLTDYNWQLVDENGRSYNFNEAKGKIVFINFWATWCPPCIAEMPSMEKLYQDYKDDVVFLFVSNETQEVISKFKKKHAYEFLAHASLTANPEQLETSSIPRTFVIDQQGHIIIDKSGAADWNSKSVRKLLDDLLRLE</sequence>
<dbReference type="EMBL" id="SDDZ01000014">
    <property type="protein sequence ID" value="RXJ45441.1"/>
    <property type="molecule type" value="Genomic_DNA"/>
</dbReference>
<proteinExistence type="predicted"/>
<evidence type="ECO:0000259" key="1">
    <source>
        <dbReference type="PROSITE" id="PS51352"/>
    </source>
</evidence>
<accession>A0A4Q0XC04</accession>
<evidence type="ECO:0000313" key="2">
    <source>
        <dbReference type="EMBL" id="RXJ45441.1"/>
    </source>
</evidence>
<dbReference type="Pfam" id="PF08534">
    <property type="entry name" value="Redoxin"/>
    <property type="match status" value="1"/>
</dbReference>
<dbReference type="InterPro" id="IPR013740">
    <property type="entry name" value="Redoxin"/>
</dbReference>
<dbReference type="Proteomes" id="UP000289792">
    <property type="component" value="Unassembled WGS sequence"/>
</dbReference>
<dbReference type="SUPFAM" id="SSF52833">
    <property type="entry name" value="Thioredoxin-like"/>
    <property type="match status" value="1"/>
</dbReference>
<feature type="domain" description="Thioredoxin" evidence="1">
    <location>
        <begin position="42"/>
        <end position="186"/>
    </location>
</feature>
<dbReference type="AlphaFoldDB" id="A0A4Q0XC04"/>
<gene>
    <name evidence="2" type="ORF">ESZ48_16630</name>
</gene>
<dbReference type="InterPro" id="IPR013766">
    <property type="entry name" value="Thioredoxin_domain"/>
</dbReference>
<evidence type="ECO:0000313" key="3">
    <source>
        <dbReference type="Proteomes" id="UP000289792"/>
    </source>
</evidence>
<dbReference type="Gene3D" id="3.40.30.10">
    <property type="entry name" value="Glutaredoxin"/>
    <property type="match status" value="1"/>
</dbReference>
<reference evidence="2 3" key="1">
    <citation type="submission" date="2019-01" db="EMBL/GenBank/DDBJ databases">
        <title>Genome sequence of the Antarctic species Gelidibacter gilvus ACAM 158(T).</title>
        <authorList>
            <person name="Bowman J.P."/>
        </authorList>
    </citation>
    <scope>NUCLEOTIDE SEQUENCE [LARGE SCALE GENOMIC DNA]</scope>
    <source>
        <strain evidence="2 3">IC158</strain>
    </source>
</reference>
<dbReference type="InterPro" id="IPR050553">
    <property type="entry name" value="Thioredoxin_ResA/DsbE_sf"/>
</dbReference>
<comment type="caution">
    <text evidence="2">The sequence shown here is derived from an EMBL/GenBank/DDBJ whole genome shotgun (WGS) entry which is preliminary data.</text>
</comment>
<dbReference type="RefSeq" id="WP_129018629.1">
    <property type="nucleotide sequence ID" value="NZ_SDDZ01000014.1"/>
</dbReference>
<dbReference type="InterPro" id="IPR036249">
    <property type="entry name" value="Thioredoxin-like_sf"/>
</dbReference>
<dbReference type="CDD" id="cd02966">
    <property type="entry name" value="TlpA_like_family"/>
    <property type="match status" value="1"/>
</dbReference>
<protein>
    <submittedName>
        <fullName evidence="2">TlpA family protein disulfide reductase</fullName>
    </submittedName>
</protein>
<keyword evidence="3" id="KW-1185">Reference proteome</keyword>
<dbReference type="OrthoDB" id="9815205at2"/>
<dbReference type="PANTHER" id="PTHR42852:SF17">
    <property type="entry name" value="THIOREDOXIN-LIKE PROTEIN HI_1115"/>
    <property type="match status" value="1"/>
</dbReference>
<name>A0A4Q0XC04_9FLAO</name>
<organism evidence="2 3">
    <name type="scientific">Gelidibacter gilvus</name>
    <dbReference type="NCBI Taxonomy" id="59602"/>
    <lineage>
        <taxon>Bacteria</taxon>
        <taxon>Pseudomonadati</taxon>
        <taxon>Bacteroidota</taxon>
        <taxon>Flavobacteriia</taxon>
        <taxon>Flavobacteriales</taxon>
        <taxon>Flavobacteriaceae</taxon>
        <taxon>Gelidibacter</taxon>
    </lineage>
</organism>
<dbReference type="PANTHER" id="PTHR42852">
    <property type="entry name" value="THIOL:DISULFIDE INTERCHANGE PROTEIN DSBE"/>
    <property type="match status" value="1"/>
</dbReference>
<dbReference type="GO" id="GO:0016491">
    <property type="term" value="F:oxidoreductase activity"/>
    <property type="evidence" value="ECO:0007669"/>
    <property type="project" value="InterPro"/>
</dbReference>
<dbReference type="PROSITE" id="PS51352">
    <property type="entry name" value="THIOREDOXIN_2"/>
    <property type="match status" value="1"/>
</dbReference>